<dbReference type="EMBL" id="JAINDJ010000006">
    <property type="protein sequence ID" value="KAG9443363.1"/>
    <property type="molecule type" value="Genomic_DNA"/>
</dbReference>
<feature type="compositionally biased region" description="Low complexity" evidence="1">
    <location>
        <begin position="127"/>
        <end position="140"/>
    </location>
</feature>
<dbReference type="Proteomes" id="UP000825729">
    <property type="component" value="Unassembled WGS sequence"/>
</dbReference>
<evidence type="ECO:0000313" key="3">
    <source>
        <dbReference type="Proteomes" id="UP000825729"/>
    </source>
</evidence>
<comment type="caution">
    <text evidence="2">The sequence shown here is derived from an EMBL/GenBank/DDBJ whole genome shotgun (WGS) entry which is preliminary data.</text>
</comment>
<proteinExistence type="predicted"/>
<protein>
    <submittedName>
        <fullName evidence="2">Uncharacterized protein</fullName>
    </submittedName>
</protein>
<name>A0AAV7E3F3_ARIFI</name>
<evidence type="ECO:0000256" key="1">
    <source>
        <dbReference type="SAM" id="MobiDB-lite"/>
    </source>
</evidence>
<accession>A0AAV7E3F3</accession>
<feature type="region of interest" description="Disordered" evidence="1">
    <location>
        <begin position="127"/>
        <end position="155"/>
    </location>
</feature>
<dbReference type="AlphaFoldDB" id="A0AAV7E3F3"/>
<dbReference type="PANTHER" id="PTHR36310">
    <property type="entry name" value="CYCLIN-DEPENDENT PROTEIN KINASE INHIBITOR SMR11"/>
    <property type="match status" value="1"/>
</dbReference>
<dbReference type="PANTHER" id="PTHR36310:SF1">
    <property type="entry name" value="CYCLIN-DEPENDENT PROTEIN KINASE INHIBITOR SMR11"/>
    <property type="match status" value="1"/>
</dbReference>
<dbReference type="InterPro" id="IPR038971">
    <property type="entry name" value="SMR11/SMR16"/>
</dbReference>
<keyword evidence="3" id="KW-1185">Reference proteome</keyword>
<reference evidence="2 3" key="1">
    <citation type="submission" date="2021-07" db="EMBL/GenBank/DDBJ databases">
        <title>The Aristolochia fimbriata genome: insights into angiosperm evolution, floral development and chemical biosynthesis.</title>
        <authorList>
            <person name="Jiao Y."/>
        </authorList>
    </citation>
    <scope>NUCLEOTIDE SEQUENCE [LARGE SCALE GENOMIC DNA]</scope>
    <source>
        <strain evidence="2">IBCAS-2021</strain>
        <tissue evidence="2">Leaf</tissue>
    </source>
</reference>
<organism evidence="2 3">
    <name type="scientific">Aristolochia fimbriata</name>
    <name type="common">White veined hardy Dutchman's pipe vine</name>
    <dbReference type="NCBI Taxonomy" id="158543"/>
    <lineage>
        <taxon>Eukaryota</taxon>
        <taxon>Viridiplantae</taxon>
        <taxon>Streptophyta</taxon>
        <taxon>Embryophyta</taxon>
        <taxon>Tracheophyta</taxon>
        <taxon>Spermatophyta</taxon>
        <taxon>Magnoliopsida</taxon>
        <taxon>Magnoliidae</taxon>
        <taxon>Piperales</taxon>
        <taxon>Aristolochiaceae</taxon>
        <taxon>Aristolochia</taxon>
    </lineage>
</organism>
<sequence>MIWKGSKVLPPEPMGRRLGICYLPDKTESGICSFPPFSAQEYSDLQLRCLSCIQDMASEIRIENMDSGTPCSSSKSFSLETNEIAQIKDAKNCIVFDSNPLGPKTPLPERGNVIALAGSETPLTSISASSTSLRLTSSGSDGNGLTGPSPDVSTPKNHVFDPFAPGPDELIHAPRKKPLEESRSRVARRLVFDSDCNFIERFGDEESEESLLEAIYESILDVVLSKQVTEIPSKNFALGCSSFSVFQTPRHLPPLTGFADTCPGAPMKPLGGSKTFTHTSIILQFGRIYVSPQELCQQFGCVYPAVKDPGGGSEVQGPLSQTQHHFLGL</sequence>
<gene>
    <name evidence="2" type="ORF">H6P81_014703</name>
</gene>
<evidence type="ECO:0000313" key="2">
    <source>
        <dbReference type="EMBL" id="KAG9443363.1"/>
    </source>
</evidence>